<feature type="compositionally biased region" description="Acidic residues" evidence="14">
    <location>
        <begin position="310"/>
        <end position="337"/>
    </location>
</feature>
<keyword evidence="6 13" id="KW-0227">DNA damage</keyword>
<evidence type="ECO:0000256" key="14">
    <source>
        <dbReference type="SAM" id="MobiDB-lite"/>
    </source>
</evidence>
<dbReference type="Pfam" id="PF07574">
    <property type="entry name" value="SMC_Nse1"/>
    <property type="match status" value="1"/>
</dbReference>
<evidence type="ECO:0000256" key="5">
    <source>
        <dbReference type="ARBA" id="ARBA00022723"/>
    </source>
</evidence>
<comment type="function">
    <text evidence="13">Acts in a DNA repair pathway for removal of UV-induced DNA damage that is distinct from classical nucleotide excision repair and in repair of ionizing radiation damage. Functions in homologous recombination repair of DNA double strand breaks and in recovery of stalled replication forks.</text>
</comment>
<evidence type="ECO:0000256" key="12">
    <source>
        <dbReference type="ARBA" id="ARBA00023242"/>
    </source>
</evidence>
<dbReference type="EC" id="2.3.2.27" evidence="13"/>
<keyword evidence="5 13" id="KW-0479">Metal-binding</keyword>
<dbReference type="GO" id="GO:0008270">
    <property type="term" value="F:zinc ion binding"/>
    <property type="evidence" value="ECO:0007669"/>
    <property type="project" value="UniProtKB-KW"/>
</dbReference>
<sequence>MATSIVRAMWLQSIMSRRLVTDKESRAIYNIICKSVGVPADRYREDLGTMQQQLSVLGLDLRQMQDEVDGRTMVGVVNAKADSLAEIGTGYTPAELVYIKAVIEAIYTAPRSAYSISSMEALALNADKANPITKKTKEELLANLVRHDWLRKSKGGRYTLGTRALMELQTYLQHEYEDNALQCFICGDLITMGHVCATDTPEISCSVQVHFHCENRLKVKANAMHLPGKCPECKYEWAPWPFGIQAAEEAAKRRPGFGAGEETQEAVEDDENFDDVDTQPTTSRRRKTGPSTTARQPASKKKKGKRRATEDDDDDDDDDDDEDIAVEDADMLEEDDAQNTSSRRAQNASGSGAQNGKRSQPSRSSRRQQANDEDDSED</sequence>
<dbReference type="GO" id="GO:0000724">
    <property type="term" value="P:double-strand break repair via homologous recombination"/>
    <property type="evidence" value="ECO:0007669"/>
    <property type="project" value="TreeGrafter"/>
</dbReference>
<keyword evidence="8 13" id="KW-0833">Ubl conjugation pathway</keyword>
<evidence type="ECO:0000256" key="8">
    <source>
        <dbReference type="ARBA" id="ARBA00022786"/>
    </source>
</evidence>
<dbReference type="Proteomes" id="UP001176517">
    <property type="component" value="Unassembled WGS sequence"/>
</dbReference>
<evidence type="ECO:0000256" key="13">
    <source>
        <dbReference type="RuleBase" id="RU368018"/>
    </source>
</evidence>
<protein>
    <recommendedName>
        <fullName evidence="13">Non-structural maintenance of chromosomes element 1 homolog</fullName>
        <ecNumber evidence="13">2.3.2.27</ecNumber>
    </recommendedName>
</protein>
<evidence type="ECO:0000256" key="4">
    <source>
        <dbReference type="ARBA" id="ARBA00022679"/>
    </source>
</evidence>
<feature type="compositionally biased region" description="Polar residues" evidence="14">
    <location>
        <begin position="338"/>
        <end position="357"/>
    </location>
</feature>
<evidence type="ECO:0000256" key="10">
    <source>
        <dbReference type="ARBA" id="ARBA00023172"/>
    </source>
</evidence>
<comment type="subunit">
    <text evidence="13">Component of the Smc5-Smc6 complex.</text>
</comment>
<gene>
    <name evidence="15" type="ORF">OC846_005558</name>
</gene>
<comment type="caution">
    <text evidence="15">The sequence shown here is derived from an EMBL/GenBank/DDBJ whole genome shotgun (WGS) entry which is preliminary data.</text>
</comment>
<keyword evidence="16" id="KW-1185">Reference proteome</keyword>
<dbReference type="InterPro" id="IPR011513">
    <property type="entry name" value="Nse1"/>
</dbReference>
<comment type="subcellular location">
    <subcellularLocation>
        <location evidence="2 13">Nucleus</location>
    </subcellularLocation>
</comment>
<keyword evidence="11 13" id="KW-0234">DNA repair</keyword>
<dbReference type="PANTHER" id="PTHR20973:SF0">
    <property type="entry name" value="NON-STRUCTURAL MAINTENANCE OF CHROMOSOMES ELEMENT 1 HOMOLOG"/>
    <property type="match status" value="1"/>
</dbReference>
<feature type="compositionally biased region" description="Acidic residues" evidence="14">
    <location>
        <begin position="262"/>
        <end position="277"/>
    </location>
</feature>
<dbReference type="GO" id="GO:0005634">
    <property type="term" value="C:nucleus"/>
    <property type="evidence" value="ECO:0007669"/>
    <property type="project" value="UniProtKB-SubCell"/>
</dbReference>
<keyword evidence="10 13" id="KW-0233">DNA recombination</keyword>
<dbReference type="InterPro" id="IPR036388">
    <property type="entry name" value="WH-like_DNA-bd_sf"/>
</dbReference>
<evidence type="ECO:0000256" key="6">
    <source>
        <dbReference type="ARBA" id="ARBA00022763"/>
    </source>
</evidence>
<dbReference type="Gene3D" id="1.10.10.10">
    <property type="entry name" value="Winged helix-like DNA-binding domain superfamily/Winged helix DNA-binding domain"/>
    <property type="match status" value="1"/>
</dbReference>
<dbReference type="FunFam" id="1.10.10.10:FF:000270">
    <property type="entry name" value="Non-structural maintenance of chromosomes element 1 homolog"/>
    <property type="match status" value="1"/>
</dbReference>
<feature type="region of interest" description="Disordered" evidence="14">
    <location>
        <begin position="251"/>
        <end position="378"/>
    </location>
</feature>
<evidence type="ECO:0000256" key="3">
    <source>
        <dbReference type="ARBA" id="ARBA00010258"/>
    </source>
</evidence>
<evidence type="ECO:0000256" key="11">
    <source>
        <dbReference type="ARBA" id="ARBA00023204"/>
    </source>
</evidence>
<evidence type="ECO:0000313" key="15">
    <source>
        <dbReference type="EMBL" id="KAK0545713.1"/>
    </source>
</evidence>
<dbReference type="AlphaFoldDB" id="A0AAN6JPE7"/>
<comment type="similarity">
    <text evidence="3 13">Belongs to the NSE1 family.</text>
</comment>
<evidence type="ECO:0000256" key="9">
    <source>
        <dbReference type="ARBA" id="ARBA00022833"/>
    </source>
</evidence>
<reference evidence="15" key="1">
    <citation type="journal article" date="2023" name="PhytoFront">
        <title>Draft Genome Resources of Seven Strains of Tilletia horrida, Causal Agent of Kernel Smut of Rice.</title>
        <authorList>
            <person name="Khanal S."/>
            <person name="Antony Babu S."/>
            <person name="Zhou X.G."/>
        </authorList>
    </citation>
    <scope>NUCLEOTIDE SEQUENCE</scope>
    <source>
        <strain evidence="15">TX6</strain>
    </source>
</reference>
<keyword evidence="12 13" id="KW-0539">Nucleus</keyword>
<dbReference type="Gene3D" id="3.90.1150.220">
    <property type="match status" value="1"/>
</dbReference>
<dbReference type="GO" id="GO:0030915">
    <property type="term" value="C:Smc5-Smc6 complex"/>
    <property type="evidence" value="ECO:0007669"/>
    <property type="project" value="UniProtKB-UniRule"/>
</dbReference>
<comment type="catalytic activity">
    <reaction evidence="1 13">
        <text>S-ubiquitinyl-[E2 ubiquitin-conjugating enzyme]-L-cysteine + [acceptor protein]-L-lysine = [E2 ubiquitin-conjugating enzyme]-L-cysteine + N(6)-ubiquitinyl-[acceptor protein]-L-lysine.</text>
        <dbReference type="EC" id="2.3.2.27"/>
    </reaction>
</comment>
<dbReference type="InterPro" id="IPR013083">
    <property type="entry name" value="Znf_RING/FYVE/PHD"/>
</dbReference>
<keyword evidence="9 13" id="KW-0862">Zinc</keyword>
<evidence type="ECO:0000256" key="1">
    <source>
        <dbReference type="ARBA" id="ARBA00000900"/>
    </source>
</evidence>
<dbReference type="EMBL" id="JAPDMZ010000220">
    <property type="protein sequence ID" value="KAK0545713.1"/>
    <property type="molecule type" value="Genomic_DNA"/>
</dbReference>
<accession>A0AAN6JPE7</accession>
<organism evidence="15 16">
    <name type="scientific">Tilletia horrida</name>
    <dbReference type="NCBI Taxonomy" id="155126"/>
    <lineage>
        <taxon>Eukaryota</taxon>
        <taxon>Fungi</taxon>
        <taxon>Dikarya</taxon>
        <taxon>Basidiomycota</taxon>
        <taxon>Ustilaginomycotina</taxon>
        <taxon>Exobasidiomycetes</taxon>
        <taxon>Tilletiales</taxon>
        <taxon>Tilletiaceae</taxon>
        <taxon>Tilletia</taxon>
    </lineage>
</organism>
<evidence type="ECO:0000256" key="2">
    <source>
        <dbReference type="ARBA" id="ARBA00004123"/>
    </source>
</evidence>
<dbReference type="Gene3D" id="3.30.40.10">
    <property type="entry name" value="Zinc/RING finger domain, C3HC4 (zinc finger)"/>
    <property type="match status" value="1"/>
</dbReference>
<keyword evidence="7 13" id="KW-0863">Zinc-finger</keyword>
<name>A0AAN6JPE7_9BASI</name>
<dbReference type="PANTHER" id="PTHR20973">
    <property type="entry name" value="NON-SMC ELEMENT 1-RELATED"/>
    <property type="match status" value="1"/>
</dbReference>
<dbReference type="GO" id="GO:0061630">
    <property type="term" value="F:ubiquitin protein ligase activity"/>
    <property type="evidence" value="ECO:0007669"/>
    <property type="project" value="UniProtKB-EC"/>
</dbReference>
<evidence type="ECO:0000313" key="16">
    <source>
        <dbReference type="Proteomes" id="UP001176517"/>
    </source>
</evidence>
<evidence type="ECO:0000256" key="7">
    <source>
        <dbReference type="ARBA" id="ARBA00022771"/>
    </source>
</evidence>
<keyword evidence="4 13" id="KW-0808">Transferase</keyword>
<proteinExistence type="inferred from homology"/>